<protein>
    <recommendedName>
        <fullName evidence="2">histidine kinase</fullName>
        <ecNumber evidence="2">2.7.13.3</ecNumber>
    </recommendedName>
</protein>
<reference evidence="7 8" key="1">
    <citation type="journal article" date="2015" name="Biotechnol. Bioeng.">
        <title>Genome sequence and phenotypic characterization of Caulobacter segnis.</title>
        <authorList>
            <person name="Patel S."/>
            <person name="Fletcher B."/>
            <person name="Scott D.C."/>
            <person name="Ely B."/>
        </authorList>
    </citation>
    <scope>NUCLEOTIDE SEQUENCE [LARGE SCALE GENOMIC DNA]</scope>
    <source>
        <strain evidence="7 8">TK0059</strain>
    </source>
</reference>
<name>A0ABM6TIZ5_9CAUL</name>
<dbReference type="PANTHER" id="PTHR43065:SF42">
    <property type="entry name" value="TWO-COMPONENT SENSOR PPRA"/>
    <property type="match status" value="1"/>
</dbReference>
<feature type="domain" description="Histidine kinase" evidence="6">
    <location>
        <begin position="453"/>
        <end position="674"/>
    </location>
</feature>
<dbReference type="PRINTS" id="PR00344">
    <property type="entry name" value="BCTRLSENSOR"/>
</dbReference>
<dbReference type="CDD" id="cd00082">
    <property type="entry name" value="HisKA"/>
    <property type="match status" value="1"/>
</dbReference>
<dbReference type="Pfam" id="PF00512">
    <property type="entry name" value="HisKA"/>
    <property type="match status" value="1"/>
</dbReference>
<comment type="catalytic activity">
    <reaction evidence="1">
        <text>ATP + protein L-histidine = ADP + protein N-phospho-L-histidine.</text>
        <dbReference type="EC" id="2.7.13.3"/>
    </reaction>
</comment>
<dbReference type="InterPro" id="IPR003661">
    <property type="entry name" value="HisK_dim/P_dom"/>
</dbReference>
<dbReference type="SUPFAM" id="SSF55874">
    <property type="entry name" value="ATPase domain of HSP90 chaperone/DNA topoisomerase II/histidine kinase"/>
    <property type="match status" value="1"/>
</dbReference>
<dbReference type="SMART" id="SM00387">
    <property type="entry name" value="HATPase_c"/>
    <property type="match status" value="1"/>
</dbReference>
<dbReference type="InterPro" id="IPR045812">
    <property type="entry name" value="DAHL"/>
</dbReference>
<dbReference type="GO" id="GO:0016301">
    <property type="term" value="F:kinase activity"/>
    <property type="evidence" value="ECO:0007669"/>
    <property type="project" value="UniProtKB-KW"/>
</dbReference>
<keyword evidence="5" id="KW-1133">Transmembrane helix</keyword>
<dbReference type="InterPro" id="IPR004358">
    <property type="entry name" value="Sig_transdc_His_kin-like_C"/>
</dbReference>
<dbReference type="EMBL" id="CP027850">
    <property type="protein sequence ID" value="AVQ03167.1"/>
    <property type="molecule type" value="Genomic_DNA"/>
</dbReference>
<evidence type="ECO:0000256" key="4">
    <source>
        <dbReference type="SAM" id="MobiDB-lite"/>
    </source>
</evidence>
<dbReference type="InterPro" id="IPR003594">
    <property type="entry name" value="HATPase_dom"/>
</dbReference>
<dbReference type="InterPro" id="IPR036097">
    <property type="entry name" value="HisK_dim/P_sf"/>
</dbReference>
<evidence type="ECO:0000313" key="7">
    <source>
        <dbReference type="EMBL" id="AVQ03167.1"/>
    </source>
</evidence>
<feature type="region of interest" description="Disordered" evidence="4">
    <location>
        <begin position="811"/>
        <end position="832"/>
    </location>
</feature>
<proteinExistence type="predicted"/>
<evidence type="ECO:0000256" key="2">
    <source>
        <dbReference type="ARBA" id="ARBA00012438"/>
    </source>
</evidence>
<evidence type="ECO:0000313" key="8">
    <source>
        <dbReference type="Proteomes" id="UP000240527"/>
    </source>
</evidence>
<evidence type="ECO:0000259" key="6">
    <source>
        <dbReference type="PROSITE" id="PS50109"/>
    </source>
</evidence>
<dbReference type="RefSeq" id="WP_013080157.1">
    <property type="nucleotide sequence ID" value="NZ_CP027850.1"/>
</dbReference>
<keyword evidence="7" id="KW-0808">Transferase</keyword>
<dbReference type="Pfam" id="PF19443">
    <property type="entry name" value="DAHL"/>
    <property type="match status" value="1"/>
</dbReference>
<gene>
    <name evidence="7" type="ORF">B7G68_15715</name>
</gene>
<evidence type="ECO:0000256" key="5">
    <source>
        <dbReference type="SAM" id="Phobius"/>
    </source>
</evidence>
<keyword evidence="7" id="KW-0418">Kinase</keyword>
<dbReference type="Gene3D" id="3.30.565.10">
    <property type="entry name" value="Histidine kinase-like ATPase, C-terminal domain"/>
    <property type="match status" value="1"/>
</dbReference>
<dbReference type="InterPro" id="IPR005467">
    <property type="entry name" value="His_kinase_dom"/>
</dbReference>
<dbReference type="InterPro" id="IPR036890">
    <property type="entry name" value="HATPase_C_sf"/>
</dbReference>
<dbReference type="EC" id="2.7.13.3" evidence="2"/>
<dbReference type="Gene3D" id="1.10.287.130">
    <property type="match status" value="1"/>
</dbReference>
<evidence type="ECO:0000256" key="1">
    <source>
        <dbReference type="ARBA" id="ARBA00000085"/>
    </source>
</evidence>
<dbReference type="PANTHER" id="PTHR43065">
    <property type="entry name" value="SENSOR HISTIDINE KINASE"/>
    <property type="match status" value="1"/>
</dbReference>
<dbReference type="NCBIfam" id="NF010411">
    <property type="entry name" value="PRK13837.1"/>
    <property type="match status" value="1"/>
</dbReference>
<dbReference type="SMART" id="SM00388">
    <property type="entry name" value="HisKA"/>
    <property type="match status" value="1"/>
</dbReference>
<dbReference type="Pfam" id="PF02518">
    <property type="entry name" value="HATPase_c"/>
    <property type="match status" value="1"/>
</dbReference>
<keyword evidence="5" id="KW-0472">Membrane</keyword>
<organism evidence="7 8">
    <name type="scientific">Caulobacter segnis</name>
    <dbReference type="NCBI Taxonomy" id="88688"/>
    <lineage>
        <taxon>Bacteria</taxon>
        <taxon>Pseudomonadati</taxon>
        <taxon>Pseudomonadota</taxon>
        <taxon>Alphaproteobacteria</taxon>
        <taxon>Caulobacterales</taxon>
        <taxon>Caulobacteraceae</taxon>
        <taxon>Caulobacter</taxon>
    </lineage>
</organism>
<dbReference type="SUPFAM" id="SSF47384">
    <property type="entry name" value="Homodimeric domain of signal transducing histidine kinase"/>
    <property type="match status" value="1"/>
</dbReference>
<dbReference type="PROSITE" id="PS50109">
    <property type="entry name" value="HIS_KIN"/>
    <property type="match status" value="1"/>
</dbReference>
<keyword evidence="8" id="KW-1185">Reference proteome</keyword>
<accession>A0ABM6TIZ5</accession>
<keyword evidence="3" id="KW-0597">Phosphoprotein</keyword>
<dbReference type="Proteomes" id="UP000240527">
    <property type="component" value="Chromosome"/>
</dbReference>
<feature type="transmembrane region" description="Helical" evidence="5">
    <location>
        <begin position="240"/>
        <end position="260"/>
    </location>
</feature>
<keyword evidence="5" id="KW-0812">Transmembrane</keyword>
<evidence type="ECO:0000256" key="3">
    <source>
        <dbReference type="ARBA" id="ARBA00022553"/>
    </source>
</evidence>
<sequence>MKRPGLFALAVLVILLLTSLLLNSLQPRTARLEAMERGLDTFENAQHLLRRDVISVRAGILQSFDPLVRDITALDAALKPLEATGDQDHDRLIQRLRASAARQAALTETLKSNSALLQNSLAYFSTLSANADRLANPNAEEARLSAAMLRLTLNTSPDTQALVDRRVRDLAARPTQSKVDREAREVLLSHARLLRRLLPQTDQDLAKLLAEDDNESRARLRAWIAQERSKAEQTAQRYRYALYAAALILTLLIADLALRLGAHLADLRRRAAFEHDLAAISAEIIAARPHEAKGRIDEGLARLAAHVEGDAAFLFGEGVYGCARMWPTMPRTQRGDWSTSAKALAEAAQASPHSVFNGYADWPWRDDSEQTARRAHVVAMAVSNERGERCVLGFARFRGAVQVRETDLGVMRLALDVLAGAVRRARLEQQRVALESRLQHAGRMEAIGAFASGIAHNFNNILSAIGGYAEMAAAREATARSRARYLREITGAVARARRLVDQILAYGARSPLPLQRVDLSRLVAESISLLRAAHGRRARFAFDQDGGDHSVLGDSEGLQQIVMNLASNAVQAMGGAGVVKISLYRRSNRAPVELSSGVLMAGDYVVLRVEDQGAGMSQATLARIFEPFFTTRAQGNGLGLATTAETARELGGAVSVWSEPGQGAVFEVWLPRQAQAPSPEALTCGRGETVLVIGPGNSALGRDEERLAALGYEPVGFVEPARALSALRDWPERFDAIAVRTEDEDVIVALRRANPDLGLVVIAEASGASVKPLRALAASLGNCSLAACPLSSADLAKLMIDAINRPRASAARQVGPSVSKPGSVEALGGRSA</sequence>